<dbReference type="InterPro" id="IPR050570">
    <property type="entry name" value="Cell_wall_metabolism_enzyme"/>
</dbReference>
<dbReference type="Pfam" id="PF01551">
    <property type="entry name" value="Peptidase_M23"/>
    <property type="match status" value="1"/>
</dbReference>
<evidence type="ECO:0000256" key="4">
    <source>
        <dbReference type="ARBA" id="ARBA00022670"/>
    </source>
</evidence>
<dbReference type="PROSITE" id="PS51782">
    <property type="entry name" value="LYSM"/>
    <property type="match status" value="1"/>
</dbReference>
<dbReference type="PANTHER" id="PTHR21666:SF292">
    <property type="entry name" value="MUREIN DD-ENDOPEPTIDASE MEPM"/>
    <property type="match status" value="1"/>
</dbReference>
<dbReference type="OrthoDB" id="9805070at2"/>
<dbReference type="GO" id="GO:0004222">
    <property type="term" value="F:metalloendopeptidase activity"/>
    <property type="evidence" value="ECO:0007669"/>
    <property type="project" value="TreeGrafter"/>
</dbReference>
<feature type="compositionally biased region" description="Polar residues" evidence="9">
    <location>
        <begin position="59"/>
        <end position="68"/>
    </location>
</feature>
<gene>
    <name evidence="11" type="primary">mepM</name>
    <name evidence="11" type="ORF">Dpoa569_0002048</name>
</gene>
<dbReference type="KEGG" id="dic:Dpoa569_0002048"/>
<evidence type="ECO:0000256" key="3">
    <source>
        <dbReference type="ARBA" id="ARBA00006646"/>
    </source>
</evidence>
<accession>A0A5B8I596</accession>
<dbReference type="InterPro" id="IPR013731">
    <property type="entry name" value="OapA_N"/>
</dbReference>
<dbReference type="CDD" id="cd00118">
    <property type="entry name" value="LysM"/>
    <property type="match status" value="1"/>
</dbReference>
<dbReference type="EC" id="3.4.24.-" evidence="11"/>
<keyword evidence="12" id="KW-1185">Reference proteome</keyword>
<dbReference type="Pfam" id="PF01476">
    <property type="entry name" value="LysM"/>
    <property type="match status" value="1"/>
</dbReference>
<evidence type="ECO:0000256" key="7">
    <source>
        <dbReference type="ARBA" id="ARBA00022833"/>
    </source>
</evidence>
<protein>
    <submittedName>
        <fullName evidence="11">Murein DD-endopeptidase MepM</fullName>
        <ecNumber evidence="11">3.4.24.-</ecNumber>
    </submittedName>
</protein>
<dbReference type="SUPFAM" id="SSF51261">
    <property type="entry name" value="Duplicated hybrid motif"/>
    <property type="match status" value="1"/>
</dbReference>
<evidence type="ECO:0000256" key="8">
    <source>
        <dbReference type="ARBA" id="ARBA00023049"/>
    </source>
</evidence>
<dbReference type="InterPro" id="IPR036779">
    <property type="entry name" value="LysM_dom_sf"/>
</dbReference>
<comment type="cofactor">
    <cofactor evidence="1">
        <name>Zn(2+)</name>
        <dbReference type="ChEBI" id="CHEBI:29105"/>
    </cofactor>
</comment>
<name>A0A5B8I596_9GAMM</name>
<dbReference type="InterPro" id="IPR016047">
    <property type="entry name" value="M23ase_b-sheet_dom"/>
</dbReference>
<dbReference type="InterPro" id="IPR018392">
    <property type="entry name" value="LysM"/>
</dbReference>
<sequence>MQQIARTIALAYNSLPRPHRVMLGSLTVVTLAAAVWRPMTYPPVNDAPVIVKDAESERPQPQVQSQALNPPASEPLDSNPLPPLAATQAAGSMPSADISEANSEPLDQPSTTSGIAKDELDDKESDDTHEYVVSTGDTLSSILTQYGIDMSDITALADRNAALRNLKIGQQLTWTLDSDGTLQTLTWQVSRRETRTYTRSGDTFREEIENVEGDWQNKVLVGHLNGSFASSAQAAGLTSSEVREVIRALQWQLDFHKLRKDDSFVVLISREMLDGRSEQSELLGVRLRTGGKNYYAFRAEDGKFYDREGSGLMRGFLRFPTMKQFKVSSNFNPRRLNPVTGRIAPHRGVDFSMPVGTPVLAVGDGEVVVAERDSEAGNFVAVRHGRQYTTRYMHMTRLLVKPGQKVKRGDRIGLSGNTGRSTGPHLHYELWVNQQAVNPLTAKLPRSEGLMGKERRDYLTHVREVLPQLQLD</sequence>
<dbReference type="Pfam" id="PF08525">
    <property type="entry name" value="OapA_N"/>
    <property type="match status" value="1"/>
</dbReference>
<evidence type="ECO:0000256" key="1">
    <source>
        <dbReference type="ARBA" id="ARBA00001947"/>
    </source>
</evidence>
<keyword evidence="5" id="KW-0479">Metal-binding</keyword>
<dbReference type="FunFam" id="3.10.450.350:FF:000001">
    <property type="entry name" value="Murein DD-endopeptidase MepM"/>
    <property type="match status" value="1"/>
</dbReference>
<comment type="similarity">
    <text evidence="3">Belongs to the peptidase M23B family.</text>
</comment>
<dbReference type="SMART" id="SM00257">
    <property type="entry name" value="LysM"/>
    <property type="match status" value="1"/>
</dbReference>
<dbReference type="SUPFAM" id="SSF54106">
    <property type="entry name" value="LysM domain"/>
    <property type="match status" value="1"/>
</dbReference>
<dbReference type="PANTHER" id="PTHR21666">
    <property type="entry name" value="PEPTIDASE-RELATED"/>
    <property type="match status" value="1"/>
</dbReference>
<dbReference type="STRING" id="568768.GCA_000406125_01803"/>
<dbReference type="Gene3D" id="3.10.450.350">
    <property type="match status" value="2"/>
</dbReference>
<keyword evidence="4" id="KW-0645">Protease</keyword>
<keyword evidence="6 11" id="KW-0378">Hydrolase</keyword>
<feature type="domain" description="LysM" evidence="10">
    <location>
        <begin position="129"/>
        <end position="174"/>
    </location>
</feature>
<feature type="compositionally biased region" description="Basic and acidic residues" evidence="9">
    <location>
        <begin position="116"/>
        <end position="130"/>
    </location>
</feature>
<evidence type="ECO:0000256" key="9">
    <source>
        <dbReference type="SAM" id="MobiDB-lite"/>
    </source>
</evidence>
<keyword evidence="7" id="KW-0862">Zinc</keyword>
<proteinExistence type="inferred from homology"/>
<dbReference type="AlphaFoldDB" id="A0A5B8I596"/>
<evidence type="ECO:0000259" key="10">
    <source>
        <dbReference type="PROSITE" id="PS51782"/>
    </source>
</evidence>
<dbReference type="GO" id="GO:0046872">
    <property type="term" value="F:metal ion binding"/>
    <property type="evidence" value="ECO:0007669"/>
    <property type="project" value="UniProtKB-KW"/>
</dbReference>
<dbReference type="CDD" id="cd12797">
    <property type="entry name" value="M23_peptidase"/>
    <property type="match status" value="1"/>
</dbReference>
<comment type="subcellular location">
    <subcellularLocation>
        <location evidence="2">Cell membrane</location>
        <topology evidence="2">Single-pass membrane protein</topology>
    </subcellularLocation>
</comment>
<dbReference type="FunFam" id="2.70.70.10:FF:000002">
    <property type="entry name" value="Murein DD-endopeptidase MepM"/>
    <property type="match status" value="1"/>
</dbReference>
<reference evidence="11 12" key="1">
    <citation type="journal article" date="2019" name="Environ. Microbiol.">
        <title>The phytopathogenic nature of Dickeya aquatica 174/2 and the dynamic early evolution of Dickeya pathogenicity.</title>
        <authorList>
            <person name="Duprey A."/>
            <person name="Taib N."/>
            <person name="Leonard S."/>
            <person name="Garin T."/>
            <person name="Flandrois J.P."/>
            <person name="Nasser W."/>
            <person name="Brochier-Armanet C."/>
            <person name="Reverchon S."/>
        </authorList>
    </citation>
    <scope>NUCLEOTIDE SEQUENCE [LARGE SCALE GENOMIC DNA]</scope>
    <source>
        <strain evidence="11 12">NCPPB 569</strain>
    </source>
</reference>
<dbReference type="InterPro" id="IPR045834">
    <property type="entry name" value="Csd3_N2"/>
</dbReference>
<dbReference type="Gene3D" id="2.70.70.10">
    <property type="entry name" value="Glucose Permease (Domain IIA)"/>
    <property type="match status" value="1"/>
</dbReference>
<evidence type="ECO:0000313" key="11">
    <source>
        <dbReference type="EMBL" id="QDX30182.1"/>
    </source>
</evidence>
<dbReference type="Pfam" id="PF19425">
    <property type="entry name" value="Csd3_N2"/>
    <property type="match status" value="1"/>
</dbReference>
<dbReference type="Proteomes" id="UP000320591">
    <property type="component" value="Chromosome"/>
</dbReference>
<organism evidence="11 12">
    <name type="scientific">Dickeya poaceiphila</name>
    <dbReference type="NCBI Taxonomy" id="568768"/>
    <lineage>
        <taxon>Bacteria</taxon>
        <taxon>Pseudomonadati</taxon>
        <taxon>Pseudomonadota</taxon>
        <taxon>Gammaproteobacteria</taxon>
        <taxon>Enterobacterales</taxon>
        <taxon>Pectobacteriaceae</taxon>
        <taxon>Dickeya</taxon>
    </lineage>
</organism>
<evidence type="ECO:0000313" key="12">
    <source>
        <dbReference type="Proteomes" id="UP000320591"/>
    </source>
</evidence>
<dbReference type="RefSeq" id="WP_042870378.1">
    <property type="nucleotide sequence ID" value="NZ_CM001975.1"/>
</dbReference>
<dbReference type="NCBIfam" id="NF008652">
    <property type="entry name" value="PRK11649.1"/>
    <property type="match status" value="1"/>
</dbReference>
<feature type="region of interest" description="Disordered" evidence="9">
    <location>
        <begin position="55"/>
        <end position="130"/>
    </location>
</feature>
<keyword evidence="8" id="KW-0482">Metalloprotease</keyword>
<dbReference type="GO" id="GO:0006508">
    <property type="term" value="P:proteolysis"/>
    <property type="evidence" value="ECO:0007669"/>
    <property type="project" value="UniProtKB-KW"/>
</dbReference>
<evidence type="ECO:0000256" key="2">
    <source>
        <dbReference type="ARBA" id="ARBA00004162"/>
    </source>
</evidence>
<evidence type="ECO:0000256" key="5">
    <source>
        <dbReference type="ARBA" id="ARBA00022723"/>
    </source>
</evidence>
<evidence type="ECO:0000256" key="6">
    <source>
        <dbReference type="ARBA" id="ARBA00022801"/>
    </source>
</evidence>
<dbReference type="InterPro" id="IPR011055">
    <property type="entry name" value="Dup_hybrid_motif"/>
</dbReference>
<dbReference type="EMBL" id="CP042220">
    <property type="protein sequence ID" value="QDX30182.1"/>
    <property type="molecule type" value="Genomic_DNA"/>
</dbReference>
<dbReference type="GO" id="GO:0005886">
    <property type="term" value="C:plasma membrane"/>
    <property type="evidence" value="ECO:0007669"/>
    <property type="project" value="UniProtKB-SubCell"/>
</dbReference>